<feature type="domain" description="Prolow-density lipoprotein receptor-related protein 1-like beta-propeller" evidence="2">
    <location>
        <begin position="293"/>
        <end position="406"/>
    </location>
</feature>
<dbReference type="InterPro" id="IPR032485">
    <property type="entry name" value="LRP1-like_beta_prop"/>
</dbReference>
<proteinExistence type="predicted"/>
<dbReference type="SUPFAM" id="SSF82171">
    <property type="entry name" value="DPP6 N-terminal domain-like"/>
    <property type="match status" value="1"/>
</dbReference>
<dbReference type="RefSeq" id="WP_087861624.1">
    <property type="nucleotide sequence ID" value="NZ_LT859958.1"/>
</dbReference>
<name>A0A1Y6K538_9CHLR</name>
<evidence type="ECO:0000256" key="1">
    <source>
        <dbReference type="SAM" id="SignalP"/>
    </source>
</evidence>
<evidence type="ECO:0000259" key="2">
    <source>
        <dbReference type="Pfam" id="PF16472"/>
    </source>
</evidence>
<gene>
    <name evidence="3" type="ORF">CFX1CAM_0634</name>
</gene>
<accession>A0A1Y6K538</accession>
<keyword evidence="1" id="KW-0732">Signal</keyword>
<evidence type="ECO:0000313" key="4">
    <source>
        <dbReference type="Proteomes" id="UP000195514"/>
    </source>
</evidence>
<reference evidence="4" key="1">
    <citation type="submission" date="2017-05" db="EMBL/GenBank/DDBJ databases">
        <authorList>
            <person name="Kirkegaard R."/>
            <person name="Mcilroy J S."/>
        </authorList>
    </citation>
    <scope>NUCLEOTIDE SEQUENCE [LARGE SCALE GENOMIC DNA]</scope>
</reference>
<feature type="chain" id="PRO_5013209825" description="Prolow-density lipoprotein receptor-related protein 1-like beta-propeller domain-containing protein" evidence="1">
    <location>
        <begin position="28"/>
        <end position="521"/>
    </location>
</feature>
<sequence length="521" mass="59065">MKTTLLKSKIVLIALLLCLMLPSCIQKTENLDQVAVLGKNDEDGTVFIPLYNGKVIEIKGDIRRASVTPDREKIIVLENDDRLYQTDLKLKEEITIADDVLWYSDLQNEGLFYINSSHKTFRYTFADRLHVEIEANFSPDHANFFDFLVAKNSLSVLYVTEDGSLFTMPYNAISGNRIASTFGNVQFLGISDDGKICVWSAKDTDIGEYKIFLYDGDESHALFDKNPFSPTYIQFSKNDNLVVLINYGSDILYFKERDGKIISAKLGGLFGHGDIFTNTGPVYRDQSNKFEGLYLLAQDNRRTSLYHVDTDGDREKLISDVVDMEIVNGNLFYSNSEGDLFFARLKINTIENEKRIAYDVADFVVSSDGKIIYYTKNLDSLGTGTLYRKDLNGKEPEKISSNVSHQCYFTVDPKNCFSELYVSVDGNTIYYFEDVNRLGYSWGVGNLMSNTLGNESIKISSEVIMTSLTSGLFNKLLNPSYFTFEKFVEVTKDNHVLVNWMFFNGKNTGILVKNVSASFIY</sequence>
<dbReference type="Pfam" id="PF16472">
    <property type="entry name" value="DUF5050"/>
    <property type="match status" value="1"/>
</dbReference>
<feature type="signal peptide" evidence="1">
    <location>
        <begin position="1"/>
        <end position="27"/>
    </location>
</feature>
<dbReference type="AlphaFoldDB" id="A0A1Y6K538"/>
<dbReference type="KEGG" id="abat:CFX1CAM_0634"/>
<dbReference type="EMBL" id="LT859958">
    <property type="protein sequence ID" value="SMX53699.1"/>
    <property type="molecule type" value="Genomic_DNA"/>
</dbReference>
<keyword evidence="4" id="KW-1185">Reference proteome</keyword>
<dbReference type="Proteomes" id="UP000195514">
    <property type="component" value="Chromosome I"/>
</dbReference>
<evidence type="ECO:0000313" key="3">
    <source>
        <dbReference type="EMBL" id="SMX53699.1"/>
    </source>
</evidence>
<organism evidence="3 4">
    <name type="scientific">Candidatus Brevifilum fermentans</name>
    <dbReference type="NCBI Taxonomy" id="1986204"/>
    <lineage>
        <taxon>Bacteria</taxon>
        <taxon>Bacillati</taxon>
        <taxon>Chloroflexota</taxon>
        <taxon>Anaerolineae</taxon>
        <taxon>Anaerolineales</taxon>
        <taxon>Anaerolineaceae</taxon>
        <taxon>Candidatus Brevifilum</taxon>
    </lineage>
</organism>
<dbReference type="OrthoDB" id="9758793at2"/>
<protein>
    <recommendedName>
        <fullName evidence="2">Prolow-density lipoprotein receptor-related protein 1-like beta-propeller domain-containing protein</fullName>
    </recommendedName>
</protein>